<accession>A0A498PZE1</accession>
<dbReference type="Pfam" id="PF03795">
    <property type="entry name" value="YCII"/>
    <property type="match status" value="1"/>
</dbReference>
<evidence type="ECO:0000313" key="3">
    <source>
        <dbReference type="EMBL" id="VBA38367.1"/>
    </source>
</evidence>
<evidence type="ECO:0000256" key="1">
    <source>
        <dbReference type="ARBA" id="ARBA00007689"/>
    </source>
</evidence>
<gene>
    <name evidence="3" type="ORF">LAUMK136_02432</name>
</gene>
<comment type="similarity">
    <text evidence="1">Belongs to the YciI family.</text>
</comment>
<feature type="domain" description="YCII-related" evidence="2">
    <location>
        <begin position="37"/>
        <end position="147"/>
    </location>
</feature>
<name>A0A498PZE1_9MYCO</name>
<evidence type="ECO:0000313" key="4">
    <source>
        <dbReference type="Proteomes" id="UP000273307"/>
    </source>
</evidence>
<dbReference type="RefSeq" id="WP_342211456.1">
    <property type="nucleotide sequence ID" value="NZ_UPHP01000057.1"/>
</dbReference>
<keyword evidence="4" id="KW-1185">Reference proteome</keyword>
<dbReference type="PANTHER" id="PTHR35174:SF3">
    <property type="entry name" value="BLL7171 PROTEIN"/>
    <property type="match status" value="1"/>
</dbReference>
<reference evidence="3 4" key="1">
    <citation type="submission" date="2018-09" db="EMBL/GenBank/DDBJ databases">
        <authorList>
            <person name="Tagini F."/>
        </authorList>
    </citation>
    <scope>NUCLEOTIDE SEQUENCE [LARGE SCALE GENOMIC DNA]</scope>
    <source>
        <strain evidence="3 4">MK136</strain>
    </source>
</reference>
<dbReference type="EMBL" id="UPHP01000057">
    <property type="protein sequence ID" value="VBA38367.1"/>
    <property type="molecule type" value="Genomic_DNA"/>
</dbReference>
<dbReference type="SUPFAM" id="SSF54909">
    <property type="entry name" value="Dimeric alpha+beta barrel"/>
    <property type="match status" value="1"/>
</dbReference>
<dbReference type="InterPro" id="IPR011008">
    <property type="entry name" value="Dimeric_a/b-barrel"/>
</dbReference>
<dbReference type="Gene3D" id="3.30.70.1060">
    <property type="entry name" value="Dimeric alpha+beta barrel"/>
    <property type="match status" value="1"/>
</dbReference>
<protein>
    <recommendedName>
        <fullName evidence="2">YCII-related domain-containing protein</fullName>
    </recommendedName>
</protein>
<proteinExistence type="inferred from homology"/>
<dbReference type="AlphaFoldDB" id="A0A498PZE1"/>
<sequence length="162" mass="17536">MTAGSVDWLPDLRPASIWCHHDRHSGDTIESEGEINMQYCLLMHYQEGGQIGLSDEDMAPARAAFATYADDLDAAGVLIGTQVLQPAVASTTLTAHHGVPQIQDGPFADTKERLGGVFVIEVPDLDAALSWARRCPAAAWGTVEIRPFAVTYARGKGWYRPG</sequence>
<organism evidence="3 4">
    <name type="scientific">Mycobacterium attenuatum</name>
    <dbReference type="NCBI Taxonomy" id="2341086"/>
    <lineage>
        <taxon>Bacteria</taxon>
        <taxon>Bacillati</taxon>
        <taxon>Actinomycetota</taxon>
        <taxon>Actinomycetes</taxon>
        <taxon>Mycobacteriales</taxon>
        <taxon>Mycobacteriaceae</taxon>
        <taxon>Mycobacterium</taxon>
    </lineage>
</organism>
<dbReference type="PANTHER" id="PTHR35174">
    <property type="entry name" value="BLL7171 PROTEIN-RELATED"/>
    <property type="match status" value="1"/>
</dbReference>
<dbReference type="InterPro" id="IPR005545">
    <property type="entry name" value="YCII"/>
</dbReference>
<evidence type="ECO:0000259" key="2">
    <source>
        <dbReference type="Pfam" id="PF03795"/>
    </source>
</evidence>
<dbReference type="Proteomes" id="UP000273307">
    <property type="component" value="Unassembled WGS sequence"/>
</dbReference>